<evidence type="ECO:0000256" key="1">
    <source>
        <dbReference type="ARBA" id="ARBA00004953"/>
    </source>
</evidence>
<dbReference type="Gene3D" id="3.40.50.300">
    <property type="entry name" value="P-loop containing nucleotide triphosphate hydrolases"/>
    <property type="match status" value="1"/>
</dbReference>
<dbReference type="InterPro" id="IPR011698">
    <property type="entry name" value="GATase_3"/>
</dbReference>
<dbReference type="Gene3D" id="3.40.50.880">
    <property type="match status" value="1"/>
</dbReference>
<dbReference type="OrthoDB" id="9808302at2"/>
<dbReference type="InterPro" id="IPR047045">
    <property type="entry name" value="CobQ_N"/>
</dbReference>
<dbReference type="RefSeq" id="WP_119898793.1">
    <property type="nucleotide sequence ID" value="NZ_QZEW01000059.1"/>
</dbReference>
<accession>A0A419A4W9</accession>
<dbReference type="CDD" id="cd01750">
    <property type="entry name" value="GATase1_CobQ"/>
    <property type="match status" value="1"/>
</dbReference>
<dbReference type="HAMAP" id="MF_00028">
    <property type="entry name" value="CobQ"/>
    <property type="match status" value="1"/>
</dbReference>
<dbReference type="GO" id="GO:0015420">
    <property type="term" value="F:ABC-type vitamin B12 transporter activity"/>
    <property type="evidence" value="ECO:0007669"/>
    <property type="project" value="UniProtKB-UniRule"/>
</dbReference>
<dbReference type="PROSITE" id="PS51274">
    <property type="entry name" value="GATASE_COBBQ"/>
    <property type="match status" value="1"/>
</dbReference>
<feature type="domain" description="CobQ/CobB/MinD/ParA nucleotide binding" evidence="8">
    <location>
        <begin position="18"/>
        <end position="250"/>
    </location>
</feature>
<dbReference type="InterPro" id="IPR004459">
    <property type="entry name" value="CobQ_synth"/>
</dbReference>
<dbReference type="PANTHER" id="PTHR21343">
    <property type="entry name" value="DETHIOBIOTIN SYNTHETASE"/>
    <property type="match status" value="1"/>
</dbReference>
<sequence>MPATKSATNLSATTSRAVMIQGTGSNVGKSLLVAGLCRAAFRRGLKVAPFKPQNMSNNAAVTADGGEIGRAQALQARACGLQPLVDMNPVLLKPETDTGAQVILQGRALGRAQARDYAGLKPRLLEGVLDSFHRLRAAHDLVIVEGAGSPAEINLRPRDIANMGFARAAGVPVVLAGDIDRGGVIAQIVGTQAVIDEGDAAMIRGFLVNKFRGDPALFQDGYRAIEARTGWRGFGVLPWFAGAHRLPAEDAVDLRPPTGEGLHVVCLCLSRIANFDDLDPLAAEPGLRLTMLGPGRAIPGDAALVVIPGSKSTRGDLDFLRAQGWDIDLAAHHRRGGHVLGICGGYQMLGRIIRDPLGADGAPGQTPGLGLLEVETEMSAEKRLERVVGTALGQPVSGYEIHMGRSFGPDCARPFAHLPAPEGAISADGRVIGTYLHGLFSDDGFRAAYLARLGAASTPGFETGVDHALDALADHVEAHLDVAGILSVADGGSGHGAVSRN</sequence>
<evidence type="ECO:0000256" key="6">
    <source>
        <dbReference type="ARBA" id="ARBA00025166"/>
    </source>
</evidence>
<name>A0A419A4W9_9RHOB</name>
<feature type="active site" description="Nucleophile" evidence="7">
    <location>
        <position position="343"/>
    </location>
</feature>
<dbReference type="NCBIfam" id="NF001989">
    <property type="entry name" value="PRK00784.1"/>
    <property type="match status" value="1"/>
</dbReference>
<evidence type="ECO:0000256" key="5">
    <source>
        <dbReference type="ARBA" id="ARBA00022962"/>
    </source>
</evidence>
<dbReference type="CDD" id="cd05389">
    <property type="entry name" value="CobQ_N"/>
    <property type="match status" value="1"/>
</dbReference>
<dbReference type="SUPFAM" id="SSF52540">
    <property type="entry name" value="P-loop containing nucleoside triphosphate hydrolases"/>
    <property type="match status" value="1"/>
</dbReference>
<dbReference type="Pfam" id="PF07685">
    <property type="entry name" value="GATase_3"/>
    <property type="match status" value="1"/>
</dbReference>
<dbReference type="UniPathway" id="UPA00148"/>
<proteinExistence type="inferred from homology"/>
<evidence type="ECO:0000256" key="4">
    <source>
        <dbReference type="ARBA" id="ARBA00022573"/>
    </source>
</evidence>
<dbReference type="NCBIfam" id="TIGR00313">
    <property type="entry name" value="cobQ"/>
    <property type="match status" value="1"/>
</dbReference>
<dbReference type="GO" id="GO:0009236">
    <property type="term" value="P:cobalamin biosynthetic process"/>
    <property type="evidence" value="ECO:0007669"/>
    <property type="project" value="UniProtKB-UniRule"/>
</dbReference>
<comment type="similarity">
    <text evidence="2 7">Belongs to the CobB/CobQ family. CobQ subfamily.</text>
</comment>
<dbReference type="InterPro" id="IPR027417">
    <property type="entry name" value="P-loop_NTPase"/>
</dbReference>
<keyword evidence="11" id="KW-1185">Reference proteome</keyword>
<comment type="caution">
    <text evidence="10">The sequence shown here is derived from an EMBL/GenBank/DDBJ whole genome shotgun (WGS) entry which is preliminary data.</text>
</comment>
<evidence type="ECO:0000256" key="7">
    <source>
        <dbReference type="HAMAP-Rule" id="MF_00028"/>
    </source>
</evidence>
<evidence type="ECO:0000313" key="11">
    <source>
        <dbReference type="Proteomes" id="UP000283587"/>
    </source>
</evidence>
<comment type="function">
    <text evidence="6 7">Catalyzes amidations at positions B, D, E, and G on adenosylcobyrinic A,C-diamide. NH(2) groups are provided by glutamine, and one molecule of ATP is hydrogenolyzed for each amidation.</text>
</comment>
<evidence type="ECO:0000256" key="2">
    <source>
        <dbReference type="ARBA" id="ARBA00006205"/>
    </source>
</evidence>
<dbReference type="SUPFAM" id="SSF52317">
    <property type="entry name" value="Class I glutamine amidotransferase-like"/>
    <property type="match status" value="1"/>
</dbReference>
<dbReference type="PANTHER" id="PTHR21343:SF1">
    <property type="entry name" value="COBYRIC ACID SYNTHASE"/>
    <property type="match status" value="1"/>
</dbReference>
<dbReference type="EMBL" id="QZEW01000059">
    <property type="protein sequence ID" value="RJL10442.1"/>
    <property type="molecule type" value="Genomic_DNA"/>
</dbReference>
<comment type="pathway">
    <text evidence="1 7">Cofactor biosynthesis; adenosylcobalamin biosynthesis.</text>
</comment>
<dbReference type="InterPro" id="IPR029062">
    <property type="entry name" value="Class_I_gatase-like"/>
</dbReference>
<evidence type="ECO:0000256" key="3">
    <source>
        <dbReference type="ARBA" id="ARBA00019833"/>
    </source>
</evidence>
<evidence type="ECO:0000259" key="9">
    <source>
        <dbReference type="Pfam" id="PF07685"/>
    </source>
</evidence>
<dbReference type="InterPro" id="IPR033949">
    <property type="entry name" value="CobQ_GATase1"/>
</dbReference>
<dbReference type="InterPro" id="IPR002586">
    <property type="entry name" value="CobQ/CobB/MinD/ParA_Nub-bd_dom"/>
</dbReference>
<dbReference type="GO" id="GO:0003824">
    <property type="term" value="F:catalytic activity"/>
    <property type="evidence" value="ECO:0007669"/>
    <property type="project" value="InterPro"/>
</dbReference>
<organism evidence="10 11">
    <name type="scientific">Paracoccus siganidrum</name>
    <dbReference type="NCBI Taxonomy" id="1276757"/>
    <lineage>
        <taxon>Bacteria</taxon>
        <taxon>Pseudomonadati</taxon>
        <taxon>Pseudomonadota</taxon>
        <taxon>Alphaproteobacteria</taxon>
        <taxon>Rhodobacterales</taxon>
        <taxon>Paracoccaceae</taxon>
        <taxon>Paracoccus</taxon>
    </lineage>
</organism>
<evidence type="ECO:0000313" key="10">
    <source>
        <dbReference type="EMBL" id="RJL10442.1"/>
    </source>
</evidence>
<gene>
    <name evidence="7" type="primary">cobQ</name>
    <name evidence="10" type="ORF">D3P05_14090</name>
</gene>
<dbReference type="Proteomes" id="UP000283587">
    <property type="component" value="Unassembled WGS sequence"/>
</dbReference>
<protein>
    <recommendedName>
        <fullName evidence="3 7">Cobyric acid synthase</fullName>
    </recommendedName>
</protein>
<feature type="domain" description="CobB/CobQ-like glutamine amidotransferase" evidence="9">
    <location>
        <begin position="264"/>
        <end position="443"/>
    </location>
</feature>
<dbReference type="Pfam" id="PF01656">
    <property type="entry name" value="CbiA"/>
    <property type="match status" value="1"/>
</dbReference>
<keyword evidence="5 7" id="KW-0315">Glutamine amidotransferase</keyword>
<dbReference type="AlphaFoldDB" id="A0A419A4W9"/>
<reference evidence="11" key="1">
    <citation type="submission" date="2018-09" db="EMBL/GenBank/DDBJ databases">
        <title>Paracoccus onubensis nov. sp. a moderate halophilic bacterium isolated from Gruta de las Maravillas (Aracena, Spain).</title>
        <authorList>
            <person name="Jurado V."/>
            <person name="Gutierrez-Patricio S."/>
            <person name="Gonzalez-Pimentel J.L."/>
            <person name="Miller A.Z."/>
            <person name="Laiz L."/>
            <person name="Saiz-Jimenez C."/>
        </authorList>
    </citation>
    <scope>NUCLEOTIDE SEQUENCE [LARGE SCALE GENOMIC DNA]</scope>
    <source>
        <strain evidence="11">DSM 26381</strain>
    </source>
</reference>
<evidence type="ECO:0000259" key="8">
    <source>
        <dbReference type="Pfam" id="PF01656"/>
    </source>
</evidence>
<feature type="active site" evidence="7">
    <location>
        <position position="437"/>
    </location>
</feature>
<keyword evidence="4 7" id="KW-0169">Cobalamin biosynthesis</keyword>